<keyword evidence="9" id="KW-1185">Reference proteome</keyword>
<keyword evidence="4" id="KW-0175">Coiled coil</keyword>
<keyword evidence="6" id="KW-0539">Nucleus</keyword>
<gene>
    <name evidence="8" type="ORF">DCAR_0104563</name>
</gene>
<keyword evidence="3" id="KW-0805">Transcription regulation</keyword>
<dbReference type="AlphaFoldDB" id="A0AAF0WC79"/>
<name>A0AAF0WC79_DAUCS</name>
<dbReference type="NCBIfam" id="TIGR01557">
    <property type="entry name" value="myb_SHAQKYF"/>
    <property type="match status" value="1"/>
</dbReference>
<dbReference type="KEGG" id="dcr:108193029"/>
<dbReference type="Proteomes" id="UP000077755">
    <property type="component" value="Chromosome 1"/>
</dbReference>
<evidence type="ECO:0000259" key="7">
    <source>
        <dbReference type="PROSITE" id="PS51294"/>
    </source>
</evidence>
<keyword evidence="5" id="KW-0804">Transcription</keyword>
<protein>
    <recommendedName>
        <fullName evidence="7">HTH myb-type domain-containing protein</fullName>
    </recommendedName>
</protein>
<dbReference type="InterPro" id="IPR001005">
    <property type="entry name" value="SANT/Myb"/>
</dbReference>
<organism evidence="8 9">
    <name type="scientific">Daucus carota subsp. sativus</name>
    <name type="common">Carrot</name>
    <dbReference type="NCBI Taxonomy" id="79200"/>
    <lineage>
        <taxon>Eukaryota</taxon>
        <taxon>Viridiplantae</taxon>
        <taxon>Streptophyta</taxon>
        <taxon>Embryophyta</taxon>
        <taxon>Tracheophyta</taxon>
        <taxon>Spermatophyta</taxon>
        <taxon>Magnoliopsida</taxon>
        <taxon>eudicotyledons</taxon>
        <taxon>Gunneridae</taxon>
        <taxon>Pentapetalae</taxon>
        <taxon>asterids</taxon>
        <taxon>campanulids</taxon>
        <taxon>Apiales</taxon>
        <taxon>Apiaceae</taxon>
        <taxon>Apioideae</taxon>
        <taxon>Scandiceae</taxon>
        <taxon>Daucinae</taxon>
        <taxon>Daucus</taxon>
        <taxon>Daucus sect. Daucus</taxon>
    </lineage>
</organism>
<dbReference type="GO" id="GO:0003700">
    <property type="term" value="F:DNA-binding transcription factor activity"/>
    <property type="evidence" value="ECO:0007669"/>
    <property type="project" value="InterPro"/>
</dbReference>
<evidence type="ECO:0000256" key="2">
    <source>
        <dbReference type="ARBA" id="ARBA00006783"/>
    </source>
</evidence>
<dbReference type="SUPFAM" id="SSF46689">
    <property type="entry name" value="Homeodomain-like"/>
    <property type="match status" value="1"/>
</dbReference>
<evidence type="ECO:0000256" key="6">
    <source>
        <dbReference type="ARBA" id="ARBA00023242"/>
    </source>
</evidence>
<evidence type="ECO:0000256" key="3">
    <source>
        <dbReference type="ARBA" id="ARBA00023015"/>
    </source>
</evidence>
<feature type="domain" description="HTH myb-type" evidence="7">
    <location>
        <begin position="24"/>
        <end position="84"/>
    </location>
</feature>
<evidence type="ECO:0000256" key="5">
    <source>
        <dbReference type="ARBA" id="ARBA00023163"/>
    </source>
</evidence>
<dbReference type="Pfam" id="PF14379">
    <property type="entry name" value="Myb_CC_LHEQLE"/>
    <property type="match status" value="1"/>
</dbReference>
<dbReference type="GO" id="GO:0005634">
    <property type="term" value="C:nucleus"/>
    <property type="evidence" value="ECO:0007669"/>
    <property type="project" value="UniProtKB-SubCell"/>
</dbReference>
<dbReference type="PANTHER" id="PTHR31499">
    <property type="entry name" value="MYB FAMILY TRANSCRIPTION FACTOR PHL11"/>
    <property type="match status" value="1"/>
</dbReference>
<evidence type="ECO:0000256" key="4">
    <source>
        <dbReference type="ARBA" id="ARBA00023054"/>
    </source>
</evidence>
<dbReference type="Gene3D" id="1.10.10.60">
    <property type="entry name" value="Homeodomain-like"/>
    <property type="match status" value="1"/>
</dbReference>
<evidence type="ECO:0000313" key="8">
    <source>
        <dbReference type="EMBL" id="WOG85375.1"/>
    </source>
</evidence>
<dbReference type="InterPro" id="IPR006447">
    <property type="entry name" value="Myb_dom_plants"/>
</dbReference>
<reference evidence="8" key="2">
    <citation type="submission" date="2022-03" db="EMBL/GenBank/DDBJ databases">
        <title>Draft title - Genomic analysis of global carrot germplasm unveils the trajectory of domestication and the origin of high carotenoid orange carrot.</title>
        <authorList>
            <person name="Iorizzo M."/>
            <person name="Ellison S."/>
            <person name="Senalik D."/>
            <person name="Macko-Podgorni A."/>
            <person name="Grzebelus D."/>
            <person name="Bostan H."/>
            <person name="Rolling W."/>
            <person name="Curaba J."/>
            <person name="Simon P."/>
        </authorList>
    </citation>
    <scope>NUCLEOTIDE SEQUENCE</scope>
    <source>
        <tissue evidence="8">Leaf</tissue>
    </source>
</reference>
<dbReference type="InterPro" id="IPR017930">
    <property type="entry name" value="Myb_dom"/>
</dbReference>
<dbReference type="InterPro" id="IPR046955">
    <property type="entry name" value="PHR1-like"/>
</dbReference>
<dbReference type="InterPro" id="IPR025756">
    <property type="entry name" value="Myb_CC_LHEQLE"/>
</dbReference>
<reference evidence="8" key="1">
    <citation type="journal article" date="2016" name="Nat. Genet.">
        <title>A high-quality carrot genome assembly provides new insights into carotenoid accumulation and asterid genome evolution.</title>
        <authorList>
            <person name="Iorizzo M."/>
            <person name="Ellison S."/>
            <person name="Senalik D."/>
            <person name="Zeng P."/>
            <person name="Satapoomin P."/>
            <person name="Huang J."/>
            <person name="Bowman M."/>
            <person name="Iovene M."/>
            <person name="Sanseverino W."/>
            <person name="Cavagnaro P."/>
            <person name="Yildiz M."/>
            <person name="Macko-Podgorni A."/>
            <person name="Moranska E."/>
            <person name="Grzebelus E."/>
            <person name="Grzebelus D."/>
            <person name="Ashrafi H."/>
            <person name="Zheng Z."/>
            <person name="Cheng S."/>
            <person name="Spooner D."/>
            <person name="Van Deynze A."/>
            <person name="Simon P."/>
        </authorList>
    </citation>
    <scope>NUCLEOTIDE SEQUENCE</scope>
    <source>
        <tissue evidence="8">Leaf</tissue>
    </source>
</reference>
<accession>A0AAF0WC79</accession>
<dbReference type="PROSITE" id="PS51294">
    <property type="entry name" value="HTH_MYB"/>
    <property type="match status" value="1"/>
</dbReference>
<evidence type="ECO:0000256" key="1">
    <source>
        <dbReference type="ARBA" id="ARBA00004123"/>
    </source>
</evidence>
<dbReference type="PANTHER" id="PTHR31499:SF23">
    <property type="entry name" value="MYB FAMILY TRANSCRIPTION FACTOR PHL11"/>
    <property type="match status" value="1"/>
</dbReference>
<dbReference type="FunFam" id="1.10.10.60:FF:000002">
    <property type="entry name" value="Myb family transcription factor"/>
    <property type="match status" value="1"/>
</dbReference>
<proteinExistence type="inferred from homology"/>
<dbReference type="InterPro" id="IPR009057">
    <property type="entry name" value="Homeodomain-like_sf"/>
</dbReference>
<sequence length="280" mass="31585">MERMYGVSGGGSLYEYEHGVVMTRDPKPRLRWTSDLHDRFVDAVTKLGGPDKATPKSVLRLMGLKGLTLYHLKSHLQKYRLGQQARKQDTIEQNIDNSGDSYRQYSMHVVSTSATSSKVNNEQGDHSLGESLMYEIDVQKRSKEQLDVQKKLQMRIEAQGKYLQAILEKAQTNLSLDMNSSGNLEATRVQLNSFNLALSNFMENLNEGDRNQNISELGKINANSRNTSASIYTGEVAEKKDVKLKVEAGAVNFDLNMRGSYDFLGTNETAMELKPFAYRR</sequence>
<comment type="similarity">
    <text evidence="2">Belongs to the MYB-CC family.</text>
</comment>
<comment type="subcellular location">
    <subcellularLocation>
        <location evidence="1">Nucleus</location>
    </subcellularLocation>
</comment>
<dbReference type="GO" id="GO:0003677">
    <property type="term" value="F:DNA binding"/>
    <property type="evidence" value="ECO:0007669"/>
    <property type="project" value="InterPro"/>
</dbReference>
<dbReference type="Pfam" id="PF00249">
    <property type="entry name" value="Myb_DNA-binding"/>
    <property type="match status" value="1"/>
</dbReference>
<evidence type="ECO:0000313" key="9">
    <source>
        <dbReference type="Proteomes" id="UP000077755"/>
    </source>
</evidence>
<dbReference type="EMBL" id="CP093343">
    <property type="protein sequence ID" value="WOG85375.1"/>
    <property type="molecule type" value="Genomic_DNA"/>
</dbReference>